<proteinExistence type="predicted"/>
<evidence type="ECO:0000313" key="5">
    <source>
        <dbReference type="EMBL" id="MBE1608713.1"/>
    </source>
</evidence>
<dbReference type="Pfam" id="PF00392">
    <property type="entry name" value="GntR"/>
    <property type="match status" value="1"/>
</dbReference>
<dbReference type="PROSITE" id="PS50949">
    <property type="entry name" value="HTH_GNTR"/>
    <property type="match status" value="1"/>
</dbReference>
<dbReference type="InterPro" id="IPR000524">
    <property type="entry name" value="Tscrpt_reg_HTH_GntR"/>
</dbReference>
<dbReference type="PANTHER" id="PTHR44846">
    <property type="entry name" value="MANNOSYL-D-GLYCERATE TRANSPORT/METABOLISM SYSTEM REPRESSOR MNGR-RELATED"/>
    <property type="match status" value="1"/>
</dbReference>
<dbReference type="InterPro" id="IPR036390">
    <property type="entry name" value="WH_DNA-bd_sf"/>
</dbReference>
<gene>
    <name evidence="5" type="ORF">HEB94_005561</name>
</gene>
<comment type="caution">
    <text evidence="5">The sequence shown here is derived from an EMBL/GenBank/DDBJ whole genome shotgun (WGS) entry which is preliminary data.</text>
</comment>
<sequence length="123" mass="13213">MIDPNADRALFRQLADQIRERISAGEFEPGQMLPSEAALGQEYGLARTAVRAALSLLRAEGLVESVRGLGSVVRDRPEPKPVRLHKGDEATVTLGEGLPRVVVVRASGDTETYPADGVILRPA</sequence>
<name>A0A927N1R9_9ACTN</name>
<dbReference type="Gene3D" id="1.10.10.10">
    <property type="entry name" value="Winged helix-like DNA-binding domain superfamily/Winged helix DNA-binding domain"/>
    <property type="match status" value="1"/>
</dbReference>
<dbReference type="GO" id="GO:0045892">
    <property type="term" value="P:negative regulation of DNA-templated transcription"/>
    <property type="evidence" value="ECO:0007669"/>
    <property type="project" value="TreeGrafter"/>
</dbReference>
<dbReference type="CDD" id="cd07377">
    <property type="entry name" value="WHTH_GntR"/>
    <property type="match status" value="1"/>
</dbReference>
<dbReference type="SMART" id="SM00345">
    <property type="entry name" value="HTH_GNTR"/>
    <property type="match status" value="1"/>
</dbReference>
<evidence type="ECO:0000256" key="2">
    <source>
        <dbReference type="ARBA" id="ARBA00023125"/>
    </source>
</evidence>
<accession>A0A927N1R9</accession>
<dbReference type="Proteomes" id="UP000638648">
    <property type="component" value="Unassembled WGS sequence"/>
</dbReference>
<dbReference type="InterPro" id="IPR036388">
    <property type="entry name" value="WH-like_DNA-bd_sf"/>
</dbReference>
<evidence type="ECO:0000313" key="6">
    <source>
        <dbReference type="Proteomes" id="UP000638648"/>
    </source>
</evidence>
<evidence type="ECO:0000256" key="1">
    <source>
        <dbReference type="ARBA" id="ARBA00023015"/>
    </source>
</evidence>
<dbReference type="GO" id="GO:0003700">
    <property type="term" value="F:DNA-binding transcription factor activity"/>
    <property type="evidence" value="ECO:0007669"/>
    <property type="project" value="InterPro"/>
</dbReference>
<evidence type="ECO:0000256" key="3">
    <source>
        <dbReference type="ARBA" id="ARBA00023163"/>
    </source>
</evidence>
<dbReference type="EMBL" id="JADBEM010000001">
    <property type="protein sequence ID" value="MBE1608713.1"/>
    <property type="molecule type" value="Genomic_DNA"/>
</dbReference>
<dbReference type="PRINTS" id="PR00035">
    <property type="entry name" value="HTHGNTR"/>
</dbReference>
<organism evidence="5 6">
    <name type="scientific">Actinopolymorpha pittospori</name>
    <dbReference type="NCBI Taxonomy" id="648752"/>
    <lineage>
        <taxon>Bacteria</taxon>
        <taxon>Bacillati</taxon>
        <taxon>Actinomycetota</taxon>
        <taxon>Actinomycetes</taxon>
        <taxon>Propionibacteriales</taxon>
        <taxon>Actinopolymorphaceae</taxon>
        <taxon>Actinopolymorpha</taxon>
    </lineage>
</organism>
<protein>
    <submittedName>
        <fullName evidence="5">GntR family transcriptional regulator</fullName>
    </submittedName>
</protein>
<dbReference type="GO" id="GO:0003677">
    <property type="term" value="F:DNA binding"/>
    <property type="evidence" value="ECO:0007669"/>
    <property type="project" value="UniProtKB-KW"/>
</dbReference>
<keyword evidence="3" id="KW-0804">Transcription</keyword>
<dbReference type="InterPro" id="IPR050679">
    <property type="entry name" value="Bact_HTH_transcr_reg"/>
</dbReference>
<evidence type="ECO:0000259" key="4">
    <source>
        <dbReference type="PROSITE" id="PS50949"/>
    </source>
</evidence>
<dbReference type="SUPFAM" id="SSF46785">
    <property type="entry name" value="Winged helix' DNA-binding domain"/>
    <property type="match status" value="1"/>
</dbReference>
<dbReference type="AlphaFoldDB" id="A0A927N1R9"/>
<dbReference type="RefSeq" id="WP_192752433.1">
    <property type="nucleotide sequence ID" value="NZ_BAABJL010000172.1"/>
</dbReference>
<reference evidence="5" key="1">
    <citation type="submission" date="2020-10" db="EMBL/GenBank/DDBJ databases">
        <title>Sequencing the genomes of 1000 actinobacteria strains.</title>
        <authorList>
            <person name="Klenk H.-P."/>
        </authorList>
    </citation>
    <scope>NUCLEOTIDE SEQUENCE</scope>
    <source>
        <strain evidence="5">DSM 45354</strain>
    </source>
</reference>
<keyword evidence="1" id="KW-0805">Transcription regulation</keyword>
<keyword evidence="2" id="KW-0238">DNA-binding</keyword>
<keyword evidence="6" id="KW-1185">Reference proteome</keyword>
<dbReference type="PANTHER" id="PTHR44846:SF17">
    <property type="entry name" value="GNTR-FAMILY TRANSCRIPTIONAL REGULATOR"/>
    <property type="match status" value="1"/>
</dbReference>
<feature type="domain" description="HTH gntR-type" evidence="4">
    <location>
        <begin position="8"/>
        <end position="76"/>
    </location>
</feature>